<protein>
    <submittedName>
        <fullName evidence="10">Uncharacterized protein</fullName>
    </submittedName>
</protein>
<dbReference type="GO" id="GO:0016020">
    <property type="term" value="C:membrane"/>
    <property type="evidence" value="ECO:0007669"/>
    <property type="project" value="UniProtKB-SubCell"/>
</dbReference>
<dbReference type="PANTHER" id="PTHR22601">
    <property type="entry name" value="ISP4 LIKE PROTEIN"/>
    <property type="match status" value="1"/>
</dbReference>
<feature type="chain" id="PRO_5040499319" evidence="9">
    <location>
        <begin position="21"/>
        <end position="73"/>
    </location>
</feature>
<proteinExistence type="inferred from homology"/>
<dbReference type="GO" id="GO:0015031">
    <property type="term" value="P:protein transport"/>
    <property type="evidence" value="ECO:0007669"/>
    <property type="project" value="UniProtKB-KW"/>
</dbReference>
<keyword evidence="7" id="KW-1133">Transmembrane helix</keyword>
<evidence type="ECO:0000256" key="7">
    <source>
        <dbReference type="ARBA" id="ARBA00022989"/>
    </source>
</evidence>
<reference evidence="10" key="1">
    <citation type="journal article" date="2020" name="Fungal Divers.">
        <title>Resolving the Mortierellaceae phylogeny through synthesis of multi-gene phylogenetics and phylogenomics.</title>
        <authorList>
            <person name="Vandepol N."/>
            <person name="Liber J."/>
            <person name="Desiro A."/>
            <person name="Na H."/>
            <person name="Kennedy M."/>
            <person name="Barry K."/>
            <person name="Grigoriev I.V."/>
            <person name="Miller A.N."/>
            <person name="O'Donnell K."/>
            <person name="Stajich J.E."/>
            <person name="Bonito G."/>
        </authorList>
    </citation>
    <scope>NUCLEOTIDE SEQUENCE</scope>
    <source>
        <strain evidence="10">KOD948</strain>
    </source>
</reference>
<sequence length="73" mass="8223">MPVLFWVAFIFALPVGVVQVMTNQQSGFNVMMEYVIEYLMPGHPIVNVAFKAYGYITNVQALQFIHGASMPRV</sequence>
<dbReference type="GO" id="GO:0035673">
    <property type="term" value="F:oligopeptide transmembrane transporter activity"/>
    <property type="evidence" value="ECO:0007669"/>
    <property type="project" value="InterPro"/>
</dbReference>
<keyword evidence="6" id="KW-0653">Protein transport</keyword>
<accession>A0A9P6PXM7</accession>
<dbReference type="EMBL" id="JAAAJA010000380">
    <property type="protein sequence ID" value="KAG0254845.1"/>
    <property type="molecule type" value="Genomic_DNA"/>
</dbReference>
<evidence type="ECO:0000256" key="8">
    <source>
        <dbReference type="ARBA" id="ARBA00023136"/>
    </source>
</evidence>
<keyword evidence="4" id="KW-0812">Transmembrane</keyword>
<keyword evidence="8" id="KW-0472">Membrane</keyword>
<dbReference type="Proteomes" id="UP000726737">
    <property type="component" value="Unassembled WGS sequence"/>
</dbReference>
<name>A0A9P6PXM7_9FUNG</name>
<evidence type="ECO:0000256" key="6">
    <source>
        <dbReference type="ARBA" id="ARBA00022927"/>
    </source>
</evidence>
<dbReference type="InterPro" id="IPR004648">
    <property type="entry name" value="Oligpept_transpt"/>
</dbReference>
<keyword evidence="3" id="KW-0813">Transport</keyword>
<keyword evidence="11" id="KW-1185">Reference proteome</keyword>
<organism evidence="10 11">
    <name type="scientific">Mortierella polycephala</name>
    <dbReference type="NCBI Taxonomy" id="41804"/>
    <lineage>
        <taxon>Eukaryota</taxon>
        <taxon>Fungi</taxon>
        <taxon>Fungi incertae sedis</taxon>
        <taxon>Mucoromycota</taxon>
        <taxon>Mortierellomycotina</taxon>
        <taxon>Mortierellomycetes</taxon>
        <taxon>Mortierellales</taxon>
        <taxon>Mortierellaceae</taxon>
        <taxon>Mortierella</taxon>
    </lineage>
</organism>
<dbReference type="OrthoDB" id="2443155at2759"/>
<evidence type="ECO:0000256" key="9">
    <source>
        <dbReference type="SAM" id="SignalP"/>
    </source>
</evidence>
<comment type="similarity">
    <text evidence="2">Belongs to the oligopeptide OPT transporter family.</text>
</comment>
<evidence type="ECO:0000313" key="10">
    <source>
        <dbReference type="EMBL" id="KAG0254845.1"/>
    </source>
</evidence>
<dbReference type="InterPro" id="IPR004813">
    <property type="entry name" value="OPT"/>
</dbReference>
<comment type="caution">
    <text evidence="10">The sequence shown here is derived from an EMBL/GenBank/DDBJ whole genome shotgun (WGS) entry which is preliminary data.</text>
</comment>
<comment type="subcellular location">
    <subcellularLocation>
        <location evidence="1">Membrane</location>
        <topology evidence="1">Multi-pass membrane protein</topology>
    </subcellularLocation>
</comment>
<evidence type="ECO:0000256" key="1">
    <source>
        <dbReference type="ARBA" id="ARBA00004141"/>
    </source>
</evidence>
<feature type="signal peptide" evidence="9">
    <location>
        <begin position="1"/>
        <end position="20"/>
    </location>
</feature>
<evidence type="ECO:0000256" key="3">
    <source>
        <dbReference type="ARBA" id="ARBA00022448"/>
    </source>
</evidence>
<evidence type="ECO:0000256" key="2">
    <source>
        <dbReference type="ARBA" id="ARBA00008807"/>
    </source>
</evidence>
<keyword evidence="9" id="KW-0732">Signal</keyword>
<gene>
    <name evidence="10" type="ORF">BG011_005492</name>
</gene>
<evidence type="ECO:0000256" key="4">
    <source>
        <dbReference type="ARBA" id="ARBA00022692"/>
    </source>
</evidence>
<dbReference type="Pfam" id="PF03169">
    <property type="entry name" value="OPT"/>
    <property type="match status" value="1"/>
</dbReference>
<evidence type="ECO:0000313" key="11">
    <source>
        <dbReference type="Proteomes" id="UP000726737"/>
    </source>
</evidence>
<keyword evidence="5" id="KW-0571">Peptide transport</keyword>
<evidence type="ECO:0000256" key="5">
    <source>
        <dbReference type="ARBA" id="ARBA00022856"/>
    </source>
</evidence>
<dbReference type="AlphaFoldDB" id="A0A9P6PXM7"/>